<dbReference type="InterPro" id="IPR036779">
    <property type="entry name" value="LysM_dom_sf"/>
</dbReference>
<comment type="caution">
    <text evidence="4">The sequence shown here is derived from an EMBL/GenBank/DDBJ whole genome shotgun (WGS) entry which is preliminary data.</text>
</comment>
<dbReference type="Pfam" id="PF01476">
    <property type="entry name" value="LysM"/>
    <property type="match status" value="1"/>
</dbReference>
<feature type="compositionally biased region" description="Pro residues" evidence="1">
    <location>
        <begin position="37"/>
        <end position="58"/>
    </location>
</feature>
<reference evidence="4 5" key="1">
    <citation type="submission" date="2021-03" db="EMBL/GenBank/DDBJ databases">
        <title>Sequencing the genomes of 1000 actinobacteria strains.</title>
        <authorList>
            <person name="Klenk H.-P."/>
        </authorList>
    </citation>
    <scope>NUCLEOTIDE SEQUENCE [LARGE SCALE GENOMIC DNA]</scope>
    <source>
        <strain evidence="4 5">DSM 24221</strain>
    </source>
</reference>
<dbReference type="Proteomes" id="UP001519362">
    <property type="component" value="Unassembled WGS sequence"/>
</dbReference>
<keyword evidence="2" id="KW-0732">Signal</keyword>
<evidence type="ECO:0000313" key="5">
    <source>
        <dbReference type="Proteomes" id="UP001519362"/>
    </source>
</evidence>
<name>A0ABS4ZDY6_9MICO</name>
<evidence type="ECO:0000313" key="4">
    <source>
        <dbReference type="EMBL" id="MBP2435501.1"/>
    </source>
</evidence>
<organism evidence="4 5">
    <name type="scientific">Microbacterium amylolyticum</name>
    <dbReference type="NCBI Taxonomy" id="936337"/>
    <lineage>
        <taxon>Bacteria</taxon>
        <taxon>Bacillati</taxon>
        <taxon>Actinomycetota</taxon>
        <taxon>Actinomycetes</taxon>
        <taxon>Micrococcales</taxon>
        <taxon>Microbacteriaceae</taxon>
        <taxon>Microbacterium</taxon>
    </lineage>
</organism>
<evidence type="ECO:0000256" key="2">
    <source>
        <dbReference type="SAM" id="SignalP"/>
    </source>
</evidence>
<sequence length="193" mass="20409">MRCLPAISFLVIAAAALSGCAPSEAPLTTAQTTHSPEPSPAPTASPSPGPHTPEPSPPGSVEVSACAQVESLRVRPESDDDRLDVFGVIALRDSGPRTRANGETAFAGDQAISYEVAPGDTLGAIAERFCTTTQMIQYLNVVRRATGYSNAKDDFVLYAGDILNLDAYTITSVGHQNGVVYDYRPVIHLPPQR</sequence>
<evidence type="ECO:0000259" key="3">
    <source>
        <dbReference type="PROSITE" id="PS51782"/>
    </source>
</evidence>
<feature type="chain" id="PRO_5045678170" description="LysM domain-containing protein" evidence="2">
    <location>
        <begin position="26"/>
        <end position="193"/>
    </location>
</feature>
<dbReference type="EMBL" id="JAGIOL010000001">
    <property type="protein sequence ID" value="MBP2435501.1"/>
    <property type="molecule type" value="Genomic_DNA"/>
</dbReference>
<feature type="domain" description="LysM" evidence="3">
    <location>
        <begin position="112"/>
        <end position="165"/>
    </location>
</feature>
<dbReference type="PROSITE" id="PS51257">
    <property type="entry name" value="PROKAR_LIPOPROTEIN"/>
    <property type="match status" value="1"/>
</dbReference>
<evidence type="ECO:0000256" key="1">
    <source>
        <dbReference type="SAM" id="MobiDB-lite"/>
    </source>
</evidence>
<protein>
    <recommendedName>
        <fullName evidence="3">LysM domain-containing protein</fullName>
    </recommendedName>
</protein>
<gene>
    <name evidence="4" type="ORF">JOF34_000087</name>
</gene>
<dbReference type="PROSITE" id="PS51782">
    <property type="entry name" value="LYSM"/>
    <property type="match status" value="1"/>
</dbReference>
<dbReference type="Gene3D" id="3.10.350.10">
    <property type="entry name" value="LysM domain"/>
    <property type="match status" value="1"/>
</dbReference>
<proteinExistence type="predicted"/>
<accession>A0ABS4ZDY6</accession>
<dbReference type="CDD" id="cd00118">
    <property type="entry name" value="LysM"/>
    <property type="match status" value="1"/>
</dbReference>
<keyword evidence="5" id="KW-1185">Reference proteome</keyword>
<feature type="region of interest" description="Disordered" evidence="1">
    <location>
        <begin position="26"/>
        <end position="61"/>
    </location>
</feature>
<dbReference type="InterPro" id="IPR018392">
    <property type="entry name" value="LysM"/>
</dbReference>
<feature type="signal peptide" evidence="2">
    <location>
        <begin position="1"/>
        <end position="25"/>
    </location>
</feature>
<dbReference type="RefSeq" id="WP_165132646.1">
    <property type="nucleotide sequence ID" value="NZ_CP049253.1"/>
</dbReference>